<comment type="caution">
    <text evidence="3">The sequence shown here is derived from an EMBL/GenBank/DDBJ whole genome shotgun (WGS) entry which is preliminary data.</text>
</comment>
<feature type="region of interest" description="Disordered" evidence="1">
    <location>
        <begin position="1"/>
        <end position="38"/>
    </location>
</feature>
<dbReference type="PANTHER" id="PTHR35896">
    <property type="entry name" value="IG-LIKE DOMAIN-CONTAINING PROTEIN"/>
    <property type="match status" value="1"/>
</dbReference>
<feature type="compositionally biased region" description="Basic and acidic residues" evidence="1">
    <location>
        <begin position="21"/>
        <end position="32"/>
    </location>
</feature>
<dbReference type="EMBL" id="JAUEPP010000002">
    <property type="protein sequence ID" value="KAK3351076.1"/>
    <property type="molecule type" value="Genomic_DNA"/>
</dbReference>
<reference evidence="3" key="2">
    <citation type="submission" date="2023-06" db="EMBL/GenBank/DDBJ databases">
        <authorList>
            <consortium name="Lawrence Berkeley National Laboratory"/>
            <person name="Haridas S."/>
            <person name="Hensen N."/>
            <person name="Bonometti L."/>
            <person name="Westerberg I."/>
            <person name="Brannstrom I.O."/>
            <person name="Guillou S."/>
            <person name="Cros-Aarteil S."/>
            <person name="Calhoun S."/>
            <person name="Kuo A."/>
            <person name="Mondo S."/>
            <person name="Pangilinan J."/>
            <person name="Riley R."/>
            <person name="Labutti K."/>
            <person name="Andreopoulos B."/>
            <person name="Lipzen A."/>
            <person name="Chen C."/>
            <person name="Yanf M."/>
            <person name="Daum C."/>
            <person name="Ng V."/>
            <person name="Clum A."/>
            <person name="Steindorff A."/>
            <person name="Ohm R."/>
            <person name="Martin F."/>
            <person name="Silar P."/>
            <person name="Natvig D."/>
            <person name="Lalanne C."/>
            <person name="Gautier V."/>
            <person name="Ament-Velasquez S.L."/>
            <person name="Kruys A."/>
            <person name="Hutchinson M.I."/>
            <person name="Powell A.J."/>
            <person name="Barry K."/>
            <person name="Miller A.N."/>
            <person name="Grigoriev I.V."/>
            <person name="Debuchy R."/>
            <person name="Gladieux P."/>
            <person name="Thoren M.H."/>
            <person name="Johannesson H."/>
        </authorList>
    </citation>
    <scope>NUCLEOTIDE SEQUENCE</scope>
    <source>
        <strain evidence="3">CBS 560.94</strain>
    </source>
</reference>
<keyword evidence="2" id="KW-0472">Membrane</keyword>
<name>A0AAE0JKG5_9PEZI</name>
<dbReference type="PANTHER" id="PTHR35896:SF3">
    <property type="entry name" value="MAJOR FACILITATOR SUPERFAMILY TRANSPORTER"/>
    <property type="match status" value="1"/>
</dbReference>
<protein>
    <submittedName>
        <fullName evidence="3">Uncharacterized protein</fullName>
    </submittedName>
</protein>
<dbReference type="AlphaFoldDB" id="A0AAE0JKG5"/>
<reference evidence="3" key="1">
    <citation type="journal article" date="2023" name="Mol. Phylogenet. Evol.">
        <title>Genome-scale phylogeny and comparative genomics of the fungal order Sordariales.</title>
        <authorList>
            <person name="Hensen N."/>
            <person name="Bonometti L."/>
            <person name="Westerberg I."/>
            <person name="Brannstrom I.O."/>
            <person name="Guillou S."/>
            <person name="Cros-Aarteil S."/>
            <person name="Calhoun S."/>
            <person name="Haridas S."/>
            <person name="Kuo A."/>
            <person name="Mondo S."/>
            <person name="Pangilinan J."/>
            <person name="Riley R."/>
            <person name="LaButti K."/>
            <person name="Andreopoulos B."/>
            <person name="Lipzen A."/>
            <person name="Chen C."/>
            <person name="Yan M."/>
            <person name="Daum C."/>
            <person name="Ng V."/>
            <person name="Clum A."/>
            <person name="Steindorff A."/>
            <person name="Ohm R.A."/>
            <person name="Martin F."/>
            <person name="Silar P."/>
            <person name="Natvig D.O."/>
            <person name="Lalanne C."/>
            <person name="Gautier V."/>
            <person name="Ament-Velasquez S.L."/>
            <person name="Kruys A."/>
            <person name="Hutchinson M.I."/>
            <person name="Powell A.J."/>
            <person name="Barry K."/>
            <person name="Miller A.N."/>
            <person name="Grigoriev I.V."/>
            <person name="Debuchy R."/>
            <person name="Gladieux P."/>
            <person name="Hiltunen Thoren M."/>
            <person name="Johannesson H."/>
        </authorList>
    </citation>
    <scope>NUCLEOTIDE SEQUENCE</scope>
    <source>
        <strain evidence="3">CBS 560.94</strain>
    </source>
</reference>
<evidence type="ECO:0000313" key="4">
    <source>
        <dbReference type="Proteomes" id="UP001278500"/>
    </source>
</evidence>
<evidence type="ECO:0000256" key="1">
    <source>
        <dbReference type="SAM" id="MobiDB-lite"/>
    </source>
</evidence>
<keyword evidence="4" id="KW-1185">Reference proteome</keyword>
<feature type="compositionally biased region" description="Basic and acidic residues" evidence="1">
    <location>
        <begin position="1"/>
        <end position="12"/>
    </location>
</feature>
<accession>A0AAE0JKG5</accession>
<dbReference type="RefSeq" id="XP_062684371.1">
    <property type="nucleotide sequence ID" value="XM_062826321.1"/>
</dbReference>
<dbReference type="Proteomes" id="UP001278500">
    <property type="component" value="Unassembled WGS sequence"/>
</dbReference>
<evidence type="ECO:0000256" key="2">
    <source>
        <dbReference type="SAM" id="Phobius"/>
    </source>
</evidence>
<keyword evidence="2" id="KW-1133">Transmembrane helix</keyword>
<evidence type="ECO:0000313" key="3">
    <source>
        <dbReference type="EMBL" id="KAK3351076.1"/>
    </source>
</evidence>
<dbReference type="InterPro" id="IPR053008">
    <property type="entry name" value="Phomopsin_biosynth_assoc"/>
</dbReference>
<proteinExistence type="predicted"/>
<gene>
    <name evidence="3" type="ORF">B0H65DRAFT_456832</name>
</gene>
<sequence length="167" mass="18728">MPHPSYDHHALDGEESDDDDQHSISLDDKEPLNQENPPPARSYSKIRLCLAIVVILSFALILISFLNHVLSQSKDSPEVSHHQSLEDCGLSPTSARQSNCVFDPVLMGWVPIRCHDADLASEFLSRKELGVFYRDEDHNSTMLLEEVMAGEWEYVCLVGVSGFALYV</sequence>
<dbReference type="GeneID" id="87863475"/>
<keyword evidence="2" id="KW-0812">Transmembrane</keyword>
<feature type="transmembrane region" description="Helical" evidence="2">
    <location>
        <begin position="48"/>
        <end position="70"/>
    </location>
</feature>
<organism evidence="3 4">
    <name type="scientific">Neurospora tetraspora</name>
    <dbReference type="NCBI Taxonomy" id="94610"/>
    <lineage>
        <taxon>Eukaryota</taxon>
        <taxon>Fungi</taxon>
        <taxon>Dikarya</taxon>
        <taxon>Ascomycota</taxon>
        <taxon>Pezizomycotina</taxon>
        <taxon>Sordariomycetes</taxon>
        <taxon>Sordariomycetidae</taxon>
        <taxon>Sordariales</taxon>
        <taxon>Sordariaceae</taxon>
        <taxon>Neurospora</taxon>
    </lineage>
</organism>